<protein>
    <recommendedName>
        <fullName evidence="3">DUF4435 domain-containing protein</fullName>
    </recommendedName>
</protein>
<accession>A0A853F4Q5</accession>
<sequence length="289" mass="33569">MNSLKNEASDLETKLVEIRLSIQHPQNQDKVFVLLEGKTDIKLFRKIFSNDYTDTSSLIGKNKVVEALQTLHNESFTQVIGIKDADFEHLENTPIIDNLFMTDYHDMEIEMIESNALNAVICEFSSSDECYRKFLKNLKNNIYDISLEIGYARWHNEREKAKLKFEGLNFNKFIEVKKCEINFTMDNFLDSLIQHSTNTSTSNLELKHGINKLKVMSQDKLQISNGHDLTKLIAMLVSKQDNSDKYNTNQRKIEESLRLSYTINDFKNTELFGKLGDWANSNSYELFHI</sequence>
<dbReference type="AlphaFoldDB" id="A0A853F4Q5"/>
<dbReference type="EMBL" id="JACCHT010000007">
    <property type="protein sequence ID" value="NYT28632.1"/>
    <property type="molecule type" value="Genomic_DNA"/>
</dbReference>
<proteinExistence type="predicted"/>
<comment type="caution">
    <text evidence="1">The sequence shown here is derived from an EMBL/GenBank/DDBJ whole genome shotgun (WGS) entry which is preliminary data.</text>
</comment>
<gene>
    <name evidence="1" type="ORF">H0A76_12705</name>
</gene>
<organism evidence="1 2">
    <name type="scientific">Candidatus Thiodubiliella endoseptemdiera</name>
    <dbReference type="NCBI Taxonomy" id="2738886"/>
    <lineage>
        <taxon>Bacteria</taxon>
        <taxon>Pseudomonadati</taxon>
        <taxon>Pseudomonadota</taxon>
        <taxon>Gammaproteobacteria</taxon>
        <taxon>Candidatus Pseudothioglobaceae</taxon>
        <taxon>Candidatus Thiodubiliella</taxon>
    </lineage>
</organism>
<reference evidence="1 2" key="1">
    <citation type="submission" date="2020-05" db="EMBL/GenBank/DDBJ databases">
        <title>Horizontal transmission and recombination maintain forever young bacterial symbiont genomes.</title>
        <authorList>
            <person name="Russell S.L."/>
            <person name="Pepper-Tunick E."/>
            <person name="Svedberg J."/>
            <person name="Byrne A."/>
            <person name="Ruelas Castillo J."/>
            <person name="Vollmers C."/>
            <person name="Beinart R.A."/>
            <person name="Corbett-Detig R."/>
        </authorList>
    </citation>
    <scope>NUCLEOTIDE SEQUENCE [LARGE SCALE GENOMIC DNA]</scope>
    <source>
        <strain evidence="1">455</strain>
    </source>
</reference>
<name>A0A853F4Q5_9GAMM</name>
<evidence type="ECO:0008006" key="3">
    <source>
        <dbReference type="Google" id="ProtNLM"/>
    </source>
</evidence>
<evidence type="ECO:0000313" key="2">
    <source>
        <dbReference type="Proteomes" id="UP000568751"/>
    </source>
</evidence>
<evidence type="ECO:0000313" key="1">
    <source>
        <dbReference type="EMBL" id="NYT28632.1"/>
    </source>
</evidence>
<dbReference type="Proteomes" id="UP000568751">
    <property type="component" value="Unassembled WGS sequence"/>
</dbReference>